<evidence type="ECO:0000256" key="5">
    <source>
        <dbReference type="ARBA" id="ARBA00022737"/>
    </source>
</evidence>
<dbReference type="PROSITE" id="PS00134">
    <property type="entry name" value="TRYPSIN_HIS"/>
    <property type="match status" value="1"/>
</dbReference>
<dbReference type="GeneTree" id="ENSGT00940000164481"/>
<dbReference type="PROSITE" id="PS50240">
    <property type="entry name" value="TRYPSIN_DOM"/>
    <property type="match status" value="1"/>
</dbReference>
<dbReference type="InterPro" id="IPR036055">
    <property type="entry name" value="LDL_receptor-like_sf"/>
</dbReference>
<keyword evidence="8" id="KW-0735">Signal-anchor</keyword>
<comment type="caution">
    <text evidence="14">Lacks conserved residue(s) required for the propagation of feature annotation.</text>
</comment>
<dbReference type="Proteomes" id="UP000018467">
    <property type="component" value="Unassembled WGS sequence"/>
</dbReference>
<evidence type="ECO:0000256" key="14">
    <source>
        <dbReference type="PROSITE-ProRule" id="PRU00124"/>
    </source>
</evidence>
<dbReference type="FunFam" id="2.60.120.290:FF:000070">
    <property type="entry name" value="Suppression of tumorigenicity 14b"/>
    <property type="match status" value="1"/>
</dbReference>
<feature type="disulfide bond" evidence="14">
    <location>
        <begin position="473"/>
        <end position="488"/>
    </location>
</feature>
<dbReference type="Gene3D" id="2.60.120.290">
    <property type="entry name" value="Spermadhesin, CUB domain"/>
    <property type="match status" value="2"/>
</dbReference>
<dbReference type="HOGENOM" id="CLU_006842_19_3_1"/>
<dbReference type="Pfam" id="PF00431">
    <property type="entry name" value="CUB"/>
    <property type="match status" value="2"/>
</dbReference>
<evidence type="ECO:0000256" key="3">
    <source>
        <dbReference type="ARBA" id="ARBA00022692"/>
    </source>
</evidence>
<evidence type="ECO:0000256" key="2">
    <source>
        <dbReference type="ARBA" id="ARBA00022670"/>
    </source>
</evidence>
<keyword evidence="3 17" id="KW-0812">Transmembrane</keyword>
<feature type="disulfide bond" evidence="14">
    <location>
        <begin position="571"/>
        <end position="583"/>
    </location>
</feature>
<dbReference type="AlphaFoldDB" id="W5KFA0"/>
<name>W5KFA0_ASTMX</name>
<dbReference type="PROSITE" id="PS01209">
    <property type="entry name" value="LDLRA_1"/>
    <property type="match status" value="2"/>
</dbReference>
<dbReference type="STRING" id="7994.ENSAMXP00000006261"/>
<dbReference type="PROSITE" id="PS50068">
    <property type="entry name" value="LDLRA_2"/>
    <property type="match status" value="4"/>
</dbReference>
<dbReference type="SUPFAM" id="SSF82671">
    <property type="entry name" value="SEA domain"/>
    <property type="match status" value="1"/>
</dbReference>
<evidence type="ECO:0000256" key="7">
    <source>
        <dbReference type="ARBA" id="ARBA00022825"/>
    </source>
</evidence>
<evidence type="ECO:0000259" key="19">
    <source>
        <dbReference type="PROSITE" id="PS50024"/>
    </source>
</evidence>
<comment type="subcellular location">
    <subcellularLocation>
        <location evidence="1">Membrane</location>
        <topology evidence="1">Single-pass type II membrane protein</topology>
    </subcellularLocation>
</comment>
<evidence type="ECO:0000256" key="6">
    <source>
        <dbReference type="ARBA" id="ARBA00022801"/>
    </source>
</evidence>
<evidence type="ECO:0000256" key="10">
    <source>
        <dbReference type="ARBA" id="ARBA00023136"/>
    </source>
</evidence>
<dbReference type="InParanoid" id="W5KFA0"/>
<protein>
    <submittedName>
        <fullName evidence="21">ST14 transmembrane serine protease matriptase b</fullName>
    </submittedName>
</protein>
<proteinExistence type="predicted"/>
<dbReference type="InterPro" id="IPR043504">
    <property type="entry name" value="Peptidase_S1_PA_chymotrypsin"/>
</dbReference>
<dbReference type="eggNOG" id="KOG3627">
    <property type="taxonomic scope" value="Eukaryota"/>
</dbReference>
<dbReference type="SMART" id="SM00042">
    <property type="entry name" value="CUB"/>
    <property type="match status" value="2"/>
</dbReference>
<feature type="disulfide bond" evidence="14">
    <location>
        <begin position="536"/>
        <end position="554"/>
    </location>
</feature>
<dbReference type="InterPro" id="IPR023415">
    <property type="entry name" value="LDLR_class-A_CS"/>
</dbReference>
<dbReference type="PANTHER" id="PTHR24252:SF17">
    <property type="entry name" value="SUPPRESSOR OF TUMORIGENICITY 14 PROTEIN HOMOLOG-RELATED"/>
    <property type="match status" value="1"/>
</dbReference>
<dbReference type="PRINTS" id="PR00261">
    <property type="entry name" value="LDLRECEPTOR"/>
</dbReference>
<feature type="disulfide bond" evidence="14">
    <location>
        <begin position="548"/>
        <end position="563"/>
    </location>
</feature>
<keyword evidence="6 15" id="KW-0378">Hydrolase</keyword>
<reference evidence="21" key="3">
    <citation type="submission" date="2025-08" db="UniProtKB">
        <authorList>
            <consortium name="Ensembl"/>
        </authorList>
    </citation>
    <scope>IDENTIFICATION</scope>
</reference>
<dbReference type="PROSITE" id="PS50024">
    <property type="entry name" value="SEA"/>
    <property type="match status" value="1"/>
</dbReference>
<reference evidence="22" key="2">
    <citation type="journal article" date="2014" name="Nat. Commun.">
        <title>The cavefish genome reveals candidate genes for eye loss.</title>
        <authorList>
            <person name="McGaugh S.E."/>
            <person name="Gross J.B."/>
            <person name="Aken B."/>
            <person name="Blin M."/>
            <person name="Borowsky R."/>
            <person name="Chalopin D."/>
            <person name="Hinaux H."/>
            <person name="Jeffery W.R."/>
            <person name="Keene A."/>
            <person name="Ma L."/>
            <person name="Minx P."/>
            <person name="Murphy D."/>
            <person name="O'Quin K.E."/>
            <person name="Retaux S."/>
            <person name="Rohner N."/>
            <person name="Searle S.M."/>
            <person name="Stahl B.A."/>
            <person name="Tabin C."/>
            <person name="Volff J.N."/>
            <person name="Yoshizawa M."/>
            <person name="Warren W.C."/>
        </authorList>
    </citation>
    <scope>NUCLEOTIDE SEQUENCE [LARGE SCALE GENOMIC DNA]</scope>
    <source>
        <strain evidence="22">female</strain>
    </source>
</reference>
<feature type="active site" description="Charge relay system" evidence="13">
    <location>
        <position position="807"/>
    </location>
</feature>
<evidence type="ECO:0000256" key="15">
    <source>
        <dbReference type="RuleBase" id="RU363034"/>
    </source>
</evidence>
<keyword evidence="5" id="KW-0677">Repeat</keyword>
<evidence type="ECO:0000256" key="11">
    <source>
        <dbReference type="ARBA" id="ARBA00023157"/>
    </source>
</evidence>
<dbReference type="Gene3D" id="3.30.70.960">
    <property type="entry name" value="SEA domain"/>
    <property type="match status" value="1"/>
</dbReference>
<dbReference type="InterPro" id="IPR000082">
    <property type="entry name" value="SEA_dom"/>
</dbReference>
<evidence type="ECO:0000256" key="16">
    <source>
        <dbReference type="SAM" id="MobiDB-lite"/>
    </source>
</evidence>
<feature type="disulfide bond" evidence="14">
    <location>
        <begin position="510"/>
        <end position="525"/>
    </location>
</feature>
<dbReference type="SUPFAM" id="SSF57424">
    <property type="entry name" value="LDL receptor-like module"/>
    <property type="match status" value="4"/>
</dbReference>
<feature type="disulfide bond" evidence="14">
    <location>
        <begin position="529"/>
        <end position="541"/>
    </location>
</feature>
<dbReference type="InterPro" id="IPR001254">
    <property type="entry name" value="Trypsin_dom"/>
</dbReference>
<dbReference type="PROSITE" id="PS01180">
    <property type="entry name" value="CUB"/>
    <property type="match status" value="2"/>
</dbReference>
<evidence type="ECO:0000256" key="8">
    <source>
        <dbReference type="ARBA" id="ARBA00022968"/>
    </source>
</evidence>
<dbReference type="InterPro" id="IPR002172">
    <property type="entry name" value="LDrepeatLR_classA_rpt"/>
</dbReference>
<organism evidence="21 22">
    <name type="scientific">Astyanax mexicanus</name>
    <name type="common">Blind cave fish</name>
    <name type="synonym">Astyanax fasciatus mexicanus</name>
    <dbReference type="NCBI Taxonomy" id="7994"/>
    <lineage>
        <taxon>Eukaryota</taxon>
        <taxon>Metazoa</taxon>
        <taxon>Chordata</taxon>
        <taxon>Craniata</taxon>
        <taxon>Vertebrata</taxon>
        <taxon>Euteleostomi</taxon>
        <taxon>Actinopterygii</taxon>
        <taxon>Neopterygii</taxon>
        <taxon>Teleostei</taxon>
        <taxon>Ostariophysi</taxon>
        <taxon>Characiformes</taxon>
        <taxon>Characoidei</taxon>
        <taxon>Acestrorhamphidae</taxon>
        <taxon>Acestrorhamphinae</taxon>
        <taxon>Astyanax</taxon>
    </lineage>
</organism>
<evidence type="ECO:0000256" key="4">
    <source>
        <dbReference type="ARBA" id="ARBA00022729"/>
    </source>
</evidence>
<evidence type="ECO:0000259" key="18">
    <source>
        <dbReference type="PROSITE" id="PS01180"/>
    </source>
</evidence>
<dbReference type="InterPro" id="IPR035914">
    <property type="entry name" value="Sperma_CUB_dom_sf"/>
</dbReference>
<dbReference type="Pfam" id="PF01390">
    <property type="entry name" value="SEA"/>
    <property type="match status" value="1"/>
</dbReference>
<dbReference type="Pfam" id="PF00089">
    <property type="entry name" value="Trypsin"/>
    <property type="match status" value="1"/>
</dbReference>
<keyword evidence="12" id="KW-0325">Glycoprotein</keyword>
<dbReference type="PROSITE" id="PS00135">
    <property type="entry name" value="TRYPSIN_SER"/>
    <property type="match status" value="1"/>
</dbReference>
<dbReference type="SUPFAM" id="SSF50494">
    <property type="entry name" value="Trypsin-like serine proteases"/>
    <property type="match status" value="1"/>
</dbReference>
<keyword evidence="11 14" id="KW-1015">Disulfide bond</keyword>
<dbReference type="CDD" id="cd00041">
    <property type="entry name" value="CUB"/>
    <property type="match status" value="2"/>
</dbReference>
<feature type="region of interest" description="Disordered" evidence="16">
    <location>
        <begin position="1"/>
        <end position="20"/>
    </location>
</feature>
<dbReference type="InterPro" id="IPR036364">
    <property type="entry name" value="SEA_dom_sf"/>
</dbReference>
<dbReference type="PANTHER" id="PTHR24252">
    <property type="entry name" value="ACROSIN-RELATED"/>
    <property type="match status" value="1"/>
</dbReference>
<evidence type="ECO:0000256" key="13">
    <source>
        <dbReference type="PIRSR" id="PIRSR036370-1"/>
    </source>
</evidence>
<dbReference type="Ensembl" id="ENSAMXT00000006261.2">
    <property type="protein sequence ID" value="ENSAMXP00000006261.2"/>
    <property type="gene ID" value="ENSAMXG00000006096.2"/>
</dbReference>
<dbReference type="GO" id="GO:0004252">
    <property type="term" value="F:serine-type endopeptidase activity"/>
    <property type="evidence" value="ECO:0007669"/>
    <property type="project" value="InterPro"/>
</dbReference>
<feature type="domain" description="SEA" evidence="19">
    <location>
        <begin position="75"/>
        <end position="193"/>
    </location>
</feature>
<dbReference type="Gene3D" id="2.40.10.10">
    <property type="entry name" value="Trypsin-like serine proteases"/>
    <property type="match status" value="2"/>
</dbReference>
<dbReference type="InterPro" id="IPR009003">
    <property type="entry name" value="Peptidase_S1_PA"/>
</dbReference>
<evidence type="ECO:0000313" key="22">
    <source>
        <dbReference type="Proteomes" id="UP000018467"/>
    </source>
</evidence>
<feature type="domain" description="CUB" evidence="18">
    <location>
        <begin position="341"/>
        <end position="449"/>
    </location>
</feature>
<feature type="domain" description="Peptidase S1" evidence="20">
    <location>
        <begin position="618"/>
        <end position="857"/>
    </location>
</feature>
<feature type="active site" description="Charge relay system" evidence="13">
    <location>
        <position position="659"/>
    </location>
</feature>
<feature type="compositionally biased region" description="Basic and acidic residues" evidence="16">
    <location>
        <begin position="1"/>
        <end position="10"/>
    </location>
</feature>
<dbReference type="InterPro" id="IPR000859">
    <property type="entry name" value="CUB_dom"/>
</dbReference>
<keyword evidence="9 17" id="KW-1133">Transmembrane helix</keyword>
<dbReference type="FunFam" id="2.40.10.10:FF:000003">
    <property type="entry name" value="Transmembrane serine protease 3"/>
    <property type="match status" value="1"/>
</dbReference>
<evidence type="ECO:0000259" key="20">
    <source>
        <dbReference type="PROSITE" id="PS50240"/>
    </source>
</evidence>
<evidence type="ECO:0000313" key="21">
    <source>
        <dbReference type="Ensembl" id="ENSAMXP00000006261.2"/>
    </source>
</evidence>
<feature type="disulfide bond" evidence="14">
    <location>
        <begin position="591"/>
        <end position="606"/>
    </location>
</feature>
<evidence type="ECO:0000256" key="12">
    <source>
        <dbReference type="ARBA" id="ARBA00023180"/>
    </source>
</evidence>
<dbReference type="InterPro" id="IPR018114">
    <property type="entry name" value="TRYPSIN_HIS"/>
</dbReference>
<reference evidence="21" key="4">
    <citation type="submission" date="2025-09" db="UniProtKB">
        <authorList>
            <consortium name="Ensembl"/>
        </authorList>
    </citation>
    <scope>IDENTIFICATION</scope>
</reference>
<feature type="domain" description="CUB" evidence="18">
    <location>
        <begin position="206"/>
        <end position="332"/>
    </location>
</feature>
<dbReference type="Bgee" id="ENSAMXG00000006096">
    <property type="expression patterns" value="Expressed in zone of skin and 12 other cell types or tissues"/>
</dbReference>
<keyword evidence="2 15" id="KW-0645">Protease</keyword>
<feature type="transmembrane region" description="Helical" evidence="17">
    <location>
        <begin position="44"/>
        <end position="67"/>
    </location>
</feature>
<dbReference type="PIRSF" id="PIRSF036370">
    <property type="entry name" value="ST14"/>
    <property type="match status" value="1"/>
</dbReference>
<dbReference type="CDD" id="cd00190">
    <property type="entry name" value="Tryp_SPc"/>
    <property type="match status" value="1"/>
</dbReference>
<dbReference type="FunFam" id="2.60.120.290:FF:000003">
    <property type="entry name" value="Neuropilin"/>
    <property type="match status" value="1"/>
</dbReference>
<dbReference type="GO" id="GO:0006508">
    <property type="term" value="P:proteolysis"/>
    <property type="evidence" value="ECO:0007669"/>
    <property type="project" value="UniProtKB-KW"/>
</dbReference>
<dbReference type="SMART" id="SM00020">
    <property type="entry name" value="Tryp_SPc"/>
    <property type="match status" value="1"/>
</dbReference>
<evidence type="ECO:0000256" key="1">
    <source>
        <dbReference type="ARBA" id="ARBA00004606"/>
    </source>
</evidence>
<keyword evidence="7 15" id="KW-0720">Serine protease</keyword>
<dbReference type="CDD" id="cd00112">
    <property type="entry name" value="LDLa"/>
    <property type="match status" value="4"/>
</dbReference>
<keyword evidence="4" id="KW-0732">Signal</keyword>
<keyword evidence="22" id="KW-1185">Reference proteome</keyword>
<feature type="disulfide bond" evidence="14">
    <location>
        <begin position="498"/>
        <end position="516"/>
    </location>
</feature>
<dbReference type="Gene3D" id="4.10.400.10">
    <property type="entry name" value="Low-density Lipoprotein Receptor"/>
    <property type="match status" value="4"/>
</dbReference>
<feature type="disulfide bond" evidence="14">
    <location>
        <begin position="461"/>
        <end position="479"/>
    </location>
</feature>
<dbReference type="SUPFAM" id="SSF49854">
    <property type="entry name" value="Spermadhesin, CUB domain"/>
    <property type="match status" value="2"/>
</dbReference>
<reference evidence="22" key="1">
    <citation type="submission" date="2013-03" db="EMBL/GenBank/DDBJ databases">
        <authorList>
            <person name="Jeffery W."/>
            <person name="Warren W."/>
            <person name="Wilson R.K."/>
        </authorList>
    </citation>
    <scope>NUCLEOTIDE SEQUENCE</scope>
    <source>
        <strain evidence="22">female</strain>
    </source>
</reference>
<feature type="active site" description="Charge relay system" evidence="13">
    <location>
        <position position="713"/>
    </location>
</feature>
<keyword evidence="10 17" id="KW-0472">Membrane</keyword>
<evidence type="ECO:0000256" key="9">
    <source>
        <dbReference type="ARBA" id="ARBA00022989"/>
    </source>
</evidence>
<dbReference type="GO" id="GO:0016020">
    <property type="term" value="C:membrane"/>
    <property type="evidence" value="ECO:0007669"/>
    <property type="project" value="UniProtKB-SubCell"/>
</dbReference>
<dbReference type="InterPro" id="IPR033116">
    <property type="entry name" value="TRYPSIN_SER"/>
</dbReference>
<accession>W5KFA0</accession>
<evidence type="ECO:0000256" key="17">
    <source>
        <dbReference type="SAM" id="Phobius"/>
    </source>
</evidence>
<sequence>MDPLENEAKDGPSAQDEGLDASMQFLPTPDSETVEKAKLACRTIVAITLVVLAAVLALLIGLLVWHFHLRTDGIVKKVFSGSMTISNHRFTDNYEDSNSVQFKELASQVSKQMKGFYGHVPILSRYYINSTVQAFSEASDDSVIAYYLSEFSVPVAKAPAVDEAMSSIYQDEGSKHGRLSQSMGRKPGNDLSFKIMTSGAVDARLVNSSLQSHFKYSYHTRTGETGTIQSPRFPDQPYPPNIYAEWQLRADPAHRIRLEFTALNLEKNCNNDFIRLYDSLVPNEKQVMVEKCGYYTPTEQPIYLSSGNVMLVTFVTNGEKNYPGFRAFYSQVPAQSKDIECGGKLTGTNGTFSSPGFPSYYPPQMQCVWDIEVPAGKHVKVKFSKFSLREPGETPNHCSKDYLEINNHRMCGEKPPNTVHSSRTNQITVRFVSDMSYVDKGFSAEFVAFEPNDPCPGKFQCDNDVCINPQLKCDGYDDCGDTSDEMNCVCSEEFHFKCKNGYCKPKFWRCDRVNDCGDKSDEENCGPVCKSWQVSCRNGHCVPEHQKCDGHNDCGDGTDESECPRSIVLKCSEFTYKCKNNQCISKQNPECDGEVDCEDGSDESGCDCGTRPYRSSRIVGGEASSEGEWPWQVSLHVKGEGHVCGASVISDLWLITAAHCVQDTERLKYSQPDLWEAYLGLLSQSESSADTVQKSIKQIISHPEYDPRTYDNDIALMELNSPVTLNQNIWPICLPAASHEFPAGLDVWITGWGQTREDGYLATVLQKAEVRIINDTICNQLMNNEITPRMICAGVLSGGVDACQGDSGGPMSSVDPDSGRLFLAGVVSWGDGCGRKNKPGVYTRVTKYRSWIREQSGV</sequence>
<dbReference type="Pfam" id="PF00057">
    <property type="entry name" value="Ldl_recept_a"/>
    <property type="match status" value="4"/>
</dbReference>
<dbReference type="InterPro" id="IPR017051">
    <property type="entry name" value="Peptidase_S1A_matripase"/>
</dbReference>
<dbReference type="SMART" id="SM00192">
    <property type="entry name" value="LDLa"/>
    <property type="match status" value="4"/>
</dbReference>